<proteinExistence type="inferred from homology"/>
<evidence type="ECO:0000256" key="1">
    <source>
        <dbReference type="ARBA" id="ARBA00009463"/>
    </source>
</evidence>
<dbReference type="InterPro" id="IPR013328">
    <property type="entry name" value="6PGD_dom2"/>
</dbReference>
<feature type="domain" description="3-hydroxyacyl-CoA dehydrogenase NAD binding" evidence="5">
    <location>
        <begin position="177"/>
        <end position="352"/>
    </location>
</feature>
<dbReference type="Gene3D" id="3.40.50.720">
    <property type="entry name" value="NAD(P)-binding Rossmann-like Domain"/>
    <property type="match status" value="1"/>
</dbReference>
<comment type="similarity">
    <text evidence="1">Belongs to the 3-hydroxyacyl-CoA dehydrogenase family.</text>
</comment>
<protein>
    <submittedName>
        <fullName evidence="6">Hydroxyacyl-CoA dehydrogenase</fullName>
    </submittedName>
</protein>
<reference evidence="6" key="1">
    <citation type="journal article" date="2021" name="J Fungi (Basel)">
        <title>Virulence traits and population genomics of the black yeast Aureobasidium melanogenum.</title>
        <authorList>
            <person name="Cernosa A."/>
            <person name="Sun X."/>
            <person name="Gostincar C."/>
            <person name="Fang C."/>
            <person name="Gunde-Cimerman N."/>
            <person name="Song Z."/>
        </authorList>
    </citation>
    <scope>NUCLEOTIDE SEQUENCE</scope>
    <source>
        <strain evidence="6">EXF-9911</strain>
    </source>
</reference>
<dbReference type="GO" id="GO:0006631">
    <property type="term" value="P:fatty acid metabolic process"/>
    <property type="evidence" value="ECO:0007669"/>
    <property type="project" value="InterPro"/>
</dbReference>
<dbReference type="InterPro" id="IPR006176">
    <property type="entry name" value="3-OHacyl-CoA_DH_NAD-bd"/>
</dbReference>
<feature type="chain" id="PRO_5040116238" evidence="3">
    <location>
        <begin position="21"/>
        <end position="487"/>
    </location>
</feature>
<dbReference type="PANTHER" id="PTHR48075">
    <property type="entry name" value="3-HYDROXYACYL-COA DEHYDROGENASE FAMILY PROTEIN"/>
    <property type="match status" value="1"/>
</dbReference>
<dbReference type="Pfam" id="PF00725">
    <property type="entry name" value="3HCDH"/>
    <property type="match status" value="1"/>
</dbReference>
<gene>
    <name evidence="6" type="ORF">KCU76_g9784</name>
</gene>
<dbReference type="SUPFAM" id="SSF48179">
    <property type="entry name" value="6-phosphogluconate dehydrogenase C-terminal domain-like"/>
    <property type="match status" value="1"/>
</dbReference>
<evidence type="ECO:0000313" key="7">
    <source>
        <dbReference type="Proteomes" id="UP000779574"/>
    </source>
</evidence>
<organism evidence="6 7">
    <name type="scientific">Aureobasidium melanogenum</name>
    <name type="common">Aureobasidium pullulans var. melanogenum</name>
    <dbReference type="NCBI Taxonomy" id="46634"/>
    <lineage>
        <taxon>Eukaryota</taxon>
        <taxon>Fungi</taxon>
        <taxon>Dikarya</taxon>
        <taxon>Ascomycota</taxon>
        <taxon>Pezizomycotina</taxon>
        <taxon>Dothideomycetes</taxon>
        <taxon>Dothideomycetidae</taxon>
        <taxon>Dothideales</taxon>
        <taxon>Saccotheciaceae</taxon>
        <taxon>Aureobasidium</taxon>
    </lineage>
</organism>
<dbReference type="Pfam" id="PF19535">
    <property type="entry name" value="DUF6060"/>
    <property type="match status" value="1"/>
</dbReference>
<evidence type="ECO:0000256" key="3">
    <source>
        <dbReference type="SAM" id="SignalP"/>
    </source>
</evidence>
<dbReference type="EMBL" id="JAHFXF010000414">
    <property type="protein sequence ID" value="KAG9688207.1"/>
    <property type="molecule type" value="Genomic_DNA"/>
</dbReference>
<feature type="non-terminal residue" evidence="6">
    <location>
        <position position="1"/>
    </location>
</feature>
<evidence type="ECO:0000256" key="2">
    <source>
        <dbReference type="ARBA" id="ARBA00023002"/>
    </source>
</evidence>
<sequence length="487" mass="52736">MHFLTHTAISIALASTSVFATSCKTYTTSGEPYTQPSDRTFIASKGVVCESTTGDCRVPIGGYVTDTRTLNVTIASPDPIYDLIGNTVGFKLNDTVTAWVGSESNPEGDPQDWPIQNGTSGYVGFTANHRCTSGTLSDCDDSAIEGVHVEACSPYSLADESISGTFENATHMSEIRTVIVVGCGVIGMGWATLFLAHGLRVIITDPAEGAEERFEQYLKNALPLITVGEQFDTVAKNYQFVKDVLPLLVEADFVQENGPERVEWKEELLGKLDKHTRKGVVIASSSSGLPSSAFIGKCHVDPSRVLIGHPFNPPHLIPLVEVVPHPDTSQDAIQTALTFYKSLGKKPILLHKEIPGFVSNRLQAAINNEAYSLISRGVVSAEDLDAAVTSGPGLRWALTGPIATNALGGGGGVEGFANRIDRLGPSIRNWEEDILRHRFDWNEEALTRLQNEGERYLRSIDWPEMVLERDAVLLKLLAAKAQAPTMS</sequence>
<dbReference type="InterPro" id="IPR045702">
    <property type="entry name" value="DUF6060"/>
</dbReference>
<dbReference type="OrthoDB" id="2021159at2759"/>
<dbReference type="Gene3D" id="1.10.1040.10">
    <property type="entry name" value="N-(1-d-carboxylethyl)-l-norvaline Dehydrogenase, domain 2"/>
    <property type="match status" value="1"/>
</dbReference>
<dbReference type="SUPFAM" id="SSF51735">
    <property type="entry name" value="NAD(P)-binding Rossmann-fold domains"/>
    <property type="match status" value="1"/>
</dbReference>
<name>A0A9P8J756_AURME</name>
<keyword evidence="3" id="KW-0732">Signal</keyword>
<accession>A0A9P8J756</accession>
<dbReference type="Pfam" id="PF02737">
    <property type="entry name" value="3HCDH_N"/>
    <property type="match status" value="1"/>
</dbReference>
<dbReference type="GO" id="GO:0070403">
    <property type="term" value="F:NAD+ binding"/>
    <property type="evidence" value="ECO:0007669"/>
    <property type="project" value="InterPro"/>
</dbReference>
<feature type="domain" description="3-hydroxyacyl-CoA dehydrogenase C-terminal" evidence="4">
    <location>
        <begin position="356"/>
        <end position="409"/>
    </location>
</feature>
<dbReference type="InterPro" id="IPR036291">
    <property type="entry name" value="NAD(P)-bd_dom_sf"/>
</dbReference>
<dbReference type="InterPro" id="IPR006108">
    <property type="entry name" value="3HC_DH_C"/>
</dbReference>
<feature type="signal peptide" evidence="3">
    <location>
        <begin position="1"/>
        <end position="20"/>
    </location>
</feature>
<dbReference type="GO" id="GO:0050104">
    <property type="term" value="F:L-gulonate 3-dehydrogenase activity"/>
    <property type="evidence" value="ECO:0007669"/>
    <property type="project" value="TreeGrafter"/>
</dbReference>
<evidence type="ECO:0000259" key="4">
    <source>
        <dbReference type="Pfam" id="PF00725"/>
    </source>
</evidence>
<dbReference type="InterPro" id="IPR008927">
    <property type="entry name" value="6-PGluconate_DH-like_C_sf"/>
</dbReference>
<evidence type="ECO:0000313" key="6">
    <source>
        <dbReference type="EMBL" id="KAG9688207.1"/>
    </source>
</evidence>
<dbReference type="Proteomes" id="UP000779574">
    <property type="component" value="Unassembled WGS sequence"/>
</dbReference>
<comment type="caution">
    <text evidence="6">The sequence shown here is derived from an EMBL/GenBank/DDBJ whole genome shotgun (WGS) entry which is preliminary data.</text>
</comment>
<reference evidence="6" key="2">
    <citation type="submission" date="2021-08" db="EMBL/GenBank/DDBJ databases">
        <authorList>
            <person name="Gostincar C."/>
            <person name="Sun X."/>
            <person name="Song Z."/>
            <person name="Gunde-Cimerman N."/>
        </authorList>
    </citation>
    <scope>NUCLEOTIDE SEQUENCE</scope>
    <source>
        <strain evidence="6">EXF-9911</strain>
    </source>
</reference>
<dbReference type="PANTHER" id="PTHR48075:SF1">
    <property type="entry name" value="LAMBDA-CRYSTALLIN HOMOLOG"/>
    <property type="match status" value="1"/>
</dbReference>
<evidence type="ECO:0000259" key="5">
    <source>
        <dbReference type="Pfam" id="PF02737"/>
    </source>
</evidence>
<keyword evidence="2" id="KW-0560">Oxidoreductase</keyword>
<dbReference type="AlphaFoldDB" id="A0A9P8J756"/>